<comment type="caution">
    <text evidence="2">The sequence shown here is derived from an EMBL/GenBank/DDBJ whole genome shotgun (WGS) entry which is preliminary data.</text>
</comment>
<dbReference type="EMBL" id="JAUEPN010000005">
    <property type="protein sequence ID" value="KAK3294417.1"/>
    <property type="molecule type" value="Genomic_DNA"/>
</dbReference>
<keyword evidence="1" id="KW-0732">Signal</keyword>
<dbReference type="AlphaFoldDB" id="A0AAE0HDJ2"/>
<reference evidence="2" key="1">
    <citation type="journal article" date="2023" name="Mol. Phylogenet. Evol.">
        <title>Genome-scale phylogeny and comparative genomics of the fungal order Sordariales.</title>
        <authorList>
            <person name="Hensen N."/>
            <person name="Bonometti L."/>
            <person name="Westerberg I."/>
            <person name="Brannstrom I.O."/>
            <person name="Guillou S."/>
            <person name="Cros-Aarteil S."/>
            <person name="Calhoun S."/>
            <person name="Haridas S."/>
            <person name="Kuo A."/>
            <person name="Mondo S."/>
            <person name="Pangilinan J."/>
            <person name="Riley R."/>
            <person name="LaButti K."/>
            <person name="Andreopoulos B."/>
            <person name="Lipzen A."/>
            <person name="Chen C."/>
            <person name="Yan M."/>
            <person name="Daum C."/>
            <person name="Ng V."/>
            <person name="Clum A."/>
            <person name="Steindorff A."/>
            <person name="Ohm R.A."/>
            <person name="Martin F."/>
            <person name="Silar P."/>
            <person name="Natvig D.O."/>
            <person name="Lalanne C."/>
            <person name="Gautier V."/>
            <person name="Ament-Velasquez S.L."/>
            <person name="Kruys A."/>
            <person name="Hutchinson M.I."/>
            <person name="Powell A.J."/>
            <person name="Barry K."/>
            <person name="Miller A.N."/>
            <person name="Grigoriev I.V."/>
            <person name="Debuchy R."/>
            <person name="Gladieux P."/>
            <person name="Hiltunen Thoren M."/>
            <person name="Johannesson H."/>
        </authorList>
    </citation>
    <scope>NUCLEOTIDE SEQUENCE</scope>
    <source>
        <strain evidence="2">CBS 168.71</strain>
    </source>
</reference>
<evidence type="ECO:0000313" key="2">
    <source>
        <dbReference type="EMBL" id="KAK3294417.1"/>
    </source>
</evidence>
<protein>
    <submittedName>
        <fullName evidence="2">Uncharacterized protein</fullName>
    </submittedName>
</protein>
<name>A0AAE0HDJ2_9PEZI</name>
<keyword evidence="3" id="KW-1185">Reference proteome</keyword>
<organism evidence="2 3">
    <name type="scientific">Chaetomium fimeti</name>
    <dbReference type="NCBI Taxonomy" id="1854472"/>
    <lineage>
        <taxon>Eukaryota</taxon>
        <taxon>Fungi</taxon>
        <taxon>Dikarya</taxon>
        <taxon>Ascomycota</taxon>
        <taxon>Pezizomycotina</taxon>
        <taxon>Sordariomycetes</taxon>
        <taxon>Sordariomycetidae</taxon>
        <taxon>Sordariales</taxon>
        <taxon>Chaetomiaceae</taxon>
        <taxon>Chaetomium</taxon>
    </lineage>
</organism>
<gene>
    <name evidence="2" type="ORF">B0H64DRAFT_443495</name>
</gene>
<feature type="signal peptide" evidence="1">
    <location>
        <begin position="1"/>
        <end position="18"/>
    </location>
</feature>
<proteinExistence type="predicted"/>
<evidence type="ECO:0000313" key="3">
    <source>
        <dbReference type="Proteomes" id="UP001278766"/>
    </source>
</evidence>
<reference evidence="2" key="2">
    <citation type="submission" date="2023-06" db="EMBL/GenBank/DDBJ databases">
        <authorList>
            <consortium name="Lawrence Berkeley National Laboratory"/>
            <person name="Haridas S."/>
            <person name="Hensen N."/>
            <person name="Bonometti L."/>
            <person name="Westerberg I."/>
            <person name="Brannstrom I.O."/>
            <person name="Guillou S."/>
            <person name="Cros-Aarteil S."/>
            <person name="Calhoun S."/>
            <person name="Kuo A."/>
            <person name="Mondo S."/>
            <person name="Pangilinan J."/>
            <person name="Riley R."/>
            <person name="Labutti K."/>
            <person name="Andreopoulos B."/>
            <person name="Lipzen A."/>
            <person name="Chen C."/>
            <person name="Yanf M."/>
            <person name="Daum C."/>
            <person name="Ng V."/>
            <person name="Clum A."/>
            <person name="Steindorff A."/>
            <person name="Ohm R."/>
            <person name="Martin F."/>
            <person name="Silar P."/>
            <person name="Natvig D."/>
            <person name="Lalanne C."/>
            <person name="Gautier V."/>
            <person name="Ament-Velasquez S.L."/>
            <person name="Kruys A."/>
            <person name="Hutchinson M.I."/>
            <person name="Powell A.J."/>
            <person name="Barry K."/>
            <person name="Miller A.N."/>
            <person name="Grigoriev I.V."/>
            <person name="Debuchy R."/>
            <person name="Gladieux P."/>
            <person name="Thoren M.H."/>
            <person name="Johannesson H."/>
        </authorList>
    </citation>
    <scope>NUCLEOTIDE SEQUENCE</scope>
    <source>
        <strain evidence="2">CBS 168.71</strain>
    </source>
</reference>
<accession>A0AAE0HDJ2</accession>
<dbReference type="RefSeq" id="XP_062657931.1">
    <property type="nucleotide sequence ID" value="XM_062806712.1"/>
</dbReference>
<evidence type="ECO:0000256" key="1">
    <source>
        <dbReference type="SAM" id="SignalP"/>
    </source>
</evidence>
<dbReference type="GeneID" id="87843660"/>
<feature type="chain" id="PRO_5041926525" evidence="1">
    <location>
        <begin position="19"/>
        <end position="172"/>
    </location>
</feature>
<dbReference type="Proteomes" id="UP001278766">
    <property type="component" value="Unassembled WGS sequence"/>
</dbReference>
<sequence>MKLTTLLLPLALLRPALADGLAIEADLNATRDAMVKYRDERERAGWELVTRFEQANKSVFASEPLEQGAGTRLLNALGALADSTNVTMQAIIAVRPEWPVNMPMHFLVGTQLKRQVYAFIDMKDALLPLLFGEREESEEFDVPLDTSSVSRIADSYYQAMEAYPYTATFIDH</sequence>